<keyword evidence="1" id="KW-0812">Transmembrane</keyword>
<dbReference type="AlphaFoldDB" id="A0A7V5RP99"/>
<protein>
    <recommendedName>
        <fullName evidence="3">Cell division protein FtsL</fullName>
    </recommendedName>
</protein>
<keyword evidence="1" id="KW-1133">Transmembrane helix</keyword>
<reference evidence="2" key="1">
    <citation type="journal article" date="2020" name="mSystems">
        <title>Genome- and Community-Level Interaction Insights into Carbon Utilization and Element Cycling Functions of Hydrothermarchaeota in Hydrothermal Sediment.</title>
        <authorList>
            <person name="Zhou Z."/>
            <person name="Liu Y."/>
            <person name="Xu W."/>
            <person name="Pan J."/>
            <person name="Luo Z.H."/>
            <person name="Li M."/>
        </authorList>
    </citation>
    <scope>NUCLEOTIDE SEQUENCE [LARGE SCALE GENOMIC DNA]</scope>
    <source>
        <strain evidence="2">HyVt-460</strain>
    </source>
</reference>
<evidence type="ECO:0008006" key="3">
    <source>
        <dbReference type="Google" id="ProtNLM"/>
    </source>
</evidence>
<organism evidence="2">
    <name type="scientific">Caldithrix abyssi</name>
    <dbReference type="NCBI Taxonomy" id="187145"/>
    <lineage>
        <taxon>Bacteria</taxon>
        <taxon>Pseudomonadati</taxon>
        <taxon>Calditrichota</taxon>
        <taxon>Calditrichia</taxon>
        <taxon>Calditrichales</taxon>
        <taxon>Calditrichaceae</taxon>
        <taxon>Caldithrix</taxon>
    </lineage>
</organism>
<keyword evidence="1" id="KW-0472">Membrane</keyword>
<proteinExistence type="predicted"/>
<accession>A0A7V5RP99</accession>
<dbReference type="Proteomes" id="UP000885771">
    <property type="component" value="Unassembled WGS sequence"/>
</dbReference>
<name>A0A7V5RP99_CALAY</name>
<dbReference type="EMBL" id="DRLI01000167">
    <property type="protein sequence ID" value="HHM02231.1"/>
    <property type="molecule type" value="Genomic_DNA"/>
</dbReference>
<feature type="transmembrane region" description="Helical" evidence="1">
    <location>
        <begin position="12"/>
        <end position="31"/>
    </location>
</feature>
<evidence type="ECO:0000256" key="1">
    <source>
        <dbReference type="SAM" id="Phobius"/>
    </source>
</evidence>
<comment type="caution">
    <text evidence="2">The sequence shown here is derived from an EMBL/GenBank/DDBJ whole genome shotgun (WGS) entry which is preliminary data.</text>
</comment>
<gene>
    <name evidence="2" type="ORF">ENJ15_04405</name>
</gene>
<sequence length="125" mass="14254">MPALARENKITRLIIGAGVFGLIITAFALYVHQSTQIELIMQETHMLYEQRRVLISETETLQAQVSRLSNVDRISAIAGKEFGLVFDDGARPLVKLNNSRPYETLRDEWTQARVRDEKLKPDAEQ</sequence>
<evidence type="ECO:0000313" key="2">
    <source>
        <dbReference type="EMBL" id="HHM02231.1"/>
    </source>
</evidence>